<sequence>MSRYGEKGKVPYNYSSVPLHRANEGIAVTVKNLISFYRRLGNRELVVRLETTGSTKPTKRII</sequence>
<dbReference type="AlphaFoldDB" id="A0A0F9ATB8"/>
<comment type="caution">
    <text evidence="1">The sequence shown here is derived from an EMBL/GenBank/DDBJ whole genome shotgun (WGS) entry which is preliminary data.</text>
</comment>
<gene>
    <name evidence="1" type="ORF">LCGC14_2611750</name>
</gene>
<accession>A0A0F9ATB8</accession>
<reference evidence="1" key="1">
    <citation type="journal article" date="2015" name="Nature">
        <title>Complex archaea that bridge the gap between prokaryotes and eukaryotes.</title>
        <authorList>
            <person name="Spang A."/>
            <person name="Saw J.H."/>
            <person name="Jorgensen S.L."/>
            <person name="Zaremba-Niedzwiedzka K."/>
            <person name="Martijn J."/>
            <person name="Lind A.E."/>
            <person name="van Eijk R."/>
            <person name="Schleper C."/>
            <person name="Guy L."/>
            <person name="Ettema T.J."/>
        </authorList>
    </citation>
    <scope>NUCLEOTIDE SEQUENCE</scope>
</reference>
<organism evidence="1">
    <name type="scientific">marine sediment metagenome</name>
    <dbReference type="NCBI Taxonomy" id="412755"/>
    <lineage>
        <taxon>unclassified sequences</taxon>
        <taxon>metagenomes</taxon>
        <taxon>ecological metagenomes</taxon>
    </lineage>
</organism>
<name>A0A0F9ATB8_9ZZZZ</name>
<protein>
    <submittedName>
        <fullName evidence="1">Uncharacterized protein</fullName>
    </submittedName>
</protein>
<proteinExistence type="predicted"/>
<dbReference type="EMBL" id="LAZR01044354">
    <property type="protein sequence ID" value="KKL04872.1"/>
    <property type="molecule type" value="Genomic_DNA"/>
</dbReference>
<evidence type="ECO:0000313" key="1">
    <source>
        <dbReference type="EMBL" id="KKL04872.1"/>
    </source>
</evidence>